<reference evidence="1" key="1">
    <citation type="submission" date="2023-07" db="EMBL/GenBank/DDBJ databases">
        <authorList>
            <person name="Stuckert A."/>
        </authorList>
    </citation>
    <scope>NUCLEOTIDE SEQUENCE</scope>
</reference>
<name>A0ABN9MMV1_9NEOB</name>
<sequence>MFTLVTILKDGNQGKHRVTKCGPALSNPMFTLVTGIVGRWRASFFVDHNSRATTFIDPRIPLQNGRLPNHLTHRQHLQRLRSYSAGEASEVSRNRGASLLARPGNSLVSAIRSQHQQETVPLAYNDKIVAFLRQPNIFEMLQERQPSLARNHALRYLSC</sequence>
<comment type="caution">
    <text evidence="1">The sequence shown here is derived from an EMBL/GenBank/DDBJ whole genome shotgun (WGS) entry which is preliminary data.</text>
</comment>
<dbReference type="Gene3D" id="2.20.70.10">
    <property type="match status" value="1"/>
</dbReference>
<evidence type="ECO:0000313" key="2">
    <source>
        <dbReference type="Proteomes" id="UP001176940"/>
    </source>
</evidence>
<dbReference type="EMBL" id="CAUEEQ010078751">
    <property type="protein sequence ID" value="CAJ0967955.1"/>
    <property type="molecule type" value="Genomic_DNA"/>
</dbReference>
<accession>A0ABN9MMV1</accession>
<gene>
    <name evidence="1" type="ORF">RIMI_LOCUS22648269</name>
</gene>
<keyword evidence="2" id="KW-1185">Reference proteome</keyword>
<protein>
    <submittedName>
        <fullName evidence="1">Uncharacterized protein</fullName>
    </submittedName>
</protein>
<organism evidence="1 2">
    <name type="scientific">Ranitomeya imitator</name>
    <name type="common">mimic poison frog</name>
    <dbReference type="NCBI Taxonomy" id="111125"/>
    <lineage>
        <taxon>Eukaryota</taxon>
        <taxon>Metazoa</taxon>
        <taxon>Chordata</taxon>
        <taxon>Craniata</taxon>
        <taxon>Vertebrata</taxon>
        <taxon>Euteleostomi</taxon>
        <taxon>Amphibia</taxon>
        <taxon>Batrachia</taxon>
        <taxon>Anura</taxon>
        <taxon>Neobatrachia</taxon>
        <taxon>Hyloidea</taxon>
        <taxon>Dendrobatidae</taxon>
        <taxon>Dendrobatinae</taxon>
        <taxon>Ranitomeya</taxon>
    </lineage>
</organism>
<evidence type="ECO:0000313" key="1">
    <source>
        <dbReference type="EMBL" id="CAJ0967955.1"/>
    </source>
</evidence>
<proteinExistence type="predicted"/>
<dbReference type="Proteomes" id="UP001176940">
    <property type="component" value="Unassembled WGS sequence"/>
</dbReference>